<dbReference type="PANTHER" id="PTHR12143">
    <property type="entry name" value="PEPTIDE N-GLYCANASE PNGASE -RELATED"/>
    <property type="match status" value="1"/>
</dbReference>
<dbReference type="InterPro" id="IPR018325">
    <property type="entry name" value="Rad4/PNGase_transGLS-fold"/>
</dbReference>
<dbReference type="GO" id="GO:0005634">
    <property type="term" value="C:nucleus"/>
    <property type="evidence" value="ECO:0007669"/>
    <property type="project" value="TreeGrafter"/>
</dbReference>
<keyword evidence="2" id="KW-1185">Reference proteome</keyword>
<protein>
    <submittedName>
        <fullName evidence="3">Rad4/PNGase transglutaminase-like fold domain-containing protein</fullName>
    </submittedName>
</protein>
<dbReference type="AlphaFoldDB" id="A0A914P4X9"/>
<evidence type="ECO:0000313" key="2">
    <source>
        <dbReference type="Proteomes" id="UP000887578"/>
    </source>
</evidence>
<accession>A0A914P4X9</accession>
<dbReference type="Gene3D" id="3.10.620.30">
    <property type="match status" value="1"/>
</dbReference>
<sequence>MDNLDHVWVEIWADELQRWIHCDPCENVMDTPLMYENGWNKKYSYVIAFAKDHVVDVTWRYTFDRKLTTKRRTQCRPA</sequence>
<evidence type="ECO:0000259" key="1">
    <source>
        <dbReference type="Pfam" id="PF03835"/>
    </source>
</evidence>
<proteinExistence type="predicted"/>
<evidence type="ECO:0000313" key="3">
    <source>
        <dbReference type="WBParaSite" id="PDA_v2.g1294.t1"/>
    </source>
</evidence>
<dbReference type="Pfam" id="PF03835">
    <property type="entry name" value="Rad4"/>
    <property type="match status" value="1"/>
</dbReference>
<dbReference type="InterPro" id="IPR050883">
    <property type="entry name" value="PNGase"/>
</dbReference>
<dbReference type="Proteomes" id="UP000887578">
    <property type="component" value="Unplaced"/>
</dbReference>
<dbReference type="WBParaSite" id="PDA_v2.g1294.t1">
    <property type="protein sequence ID" value="PDA_v2.g1294.t1"/>
    <property type="gene ID" value="PDA_v2.g1294"/>
</dbReference>
<dbReference type="SUPFAM" id="SSF54001">
    <property type="entry name" value="Cysteine proteinases"/>
    <property type="match status" value="1"/>
</dbReference>
<dbReference type="GO" id="GO:0006516">
    <property type="term" value="P:glycoprotein catabolic process"/>
    <property type="evidence" value="ECO:0007669"/>
    <property type="project" value="TreeGrafter"/>
</dbReference>
<dbReference type="InterPro" id="IPR038765">
    <property type="entry name" value="Papain-like_cys_pep_sf"/>
</dbReference>
<name>A0A914P4X9_9BILA</name>
<organism evidence="2 3">
    <name type="scientific">Panagrolaimus davidi</name>
    <dbReference type="NCBI Taxonomy" id="227884"/>
    <lineage>
        <taxon>Eukaryota</taxon>
        <taxon>Metazoa</taxon>
        <taxon>Ecdysozoa</taxon>
        <taxon>Nematoda</taxon>
        <taxon>Chromadorea</taxon>
        <taxon>Rhabditida</taxon>
        <taxon>Tylenchina</taxon>
        <taxon>Panagrolaimomorpha</taxon>
        <taxon>Panagrolaimoidea</taxon>
        <taxon>Panagrolaimidae</taxon>
        <taxon>Panagrolaimus</taxon>
    </lineage>
</organism>
<feature type="domain" description="Rad4/PNGase transglutaminase-like fold" evidence="1">
    <location>
        <begin position="6"/>
        <end position="74"/>
    </location>
</feature>
<dbReference type="PANTHER" id="PTHR12143:SF19">
    <property type="entry name" value="PEPTIDE-N(4)-(N-ACETYL-BETA-GLUCOSAMINYL)ASPARAGINE AMIDASE"/>
    <property type="match status" value="1"/>
</dbReference>
<reference evidence="3" key="1">
    <citation type="submission" date="2022-11" db="UniProtKB">
        <authorList>
            <consortium name="WormBaseParasite"/>
        </authorList>
    </citation>
    <scope>IDENTIFICATION</scope>
</reference>
<dbReference type="GO" id="GO:0005829">
    <property type="term" value="C:cytosol"/>
    <property type="evidence" value="ECO:0007669"/>
    <property type="project" value="TreeGrafter"/>
</dbReference>
<dbReference type="GO" id="GO:0000224">
    <property type="term" value="F:peptide-N4-(N-acetyl-beta-glucosaminyl)asparagine amidase activity"/>
    <property type="evidence" value="ECO:0007669"/>
    <property type="project" value="TreeGrafter"/>
</dbReference>